<evidence type="ECO:0000256" key="1">
    <source>
        <dbReference type="ARBA" id="ARBA00010592"/>
    </source>
</evidence>
<dbReference type="GO" id="GO:0003735">
    <property type="term" value="F:structural constituent of ribosome"/>
    <property type="evidence" value="ECO:0007669"/>
    <property type="project" value="InterPro"/>
</dbReference>
<keyword evidence="3" id="KW-0687">Ribonucleoprotein</keyword>
<evidence type="ECO:0000256" key="3">
    <source>
        <dbReference type="ARBA" id="ARBA00023274"/>
    </source>
</evidence>
<comment type="similarity">
    <text evidence="1">Belongs to the eukaryotic ribosomal protein eL6 family.</text>
</comment>
<dbReference type="CDD" id="cd13156">
    <property type="entry name" value="KOW_RPL6"/>
    <property type="match status" value="1"/>
</dbReference>
<dbReference type="OrthoDB" id="2436667at2759"/>
<organism evidence="6 7">
    <name type="scientific">Zingiber officinale</name>
    <name type="common">Ginger</name>
    <name type="synonym">Amomum zingiber</name>
    <dbReference type="NCBI Taxonomy" id="94328"/>
    <lineage>
        <taxon>Eukaryota</taxon>
        <taxon>Viridiplantae</taxon>
        <taxon>Streptophyta</taxon>
        <taxon>Embryophyta</taxon>
        <taxon>Tracheophyta</taxon>
        <taxon>Spermatophyta</taxon>
        <taxon>Magnoliopsida</taxon>
        <taxon>Liliopsida</taxon>
        <taxon>Zingiberales</taxon>
        <taxon>Zingiberaceae</taxon>
        <taxon>Zingiber</taxon>
    </lineage>
</organism>
<accession>A0A8J5H7B7</accession>
<evidence type="ECO:0000259" key="5">
    <source>
        <dbReference type="Pfam" id="PF03868"/>
    </source>
</evidence>
<gene>
    <name evidence="6" type="ORF">ZIOFF_019357</name>
</gene>
<dbReference type="PANTHER" id="PTHR10715">
    <property type="entry name" value="60S RIBOSOMAL PROTEIN L6"/>
    <property type="match status" value="1"/>
</dbReference>
<dbReference type="GO" id="GO:0002181">
    <property type="term" value="P:cytoplasmic translation"/>
    <property type="evidence" value="ECO:0007669"/>
    <property type="project" value="TreeGrafter"/>
</dbReference>
<dbReference type="PANTHER" id="PTHR10715:SF0">
    <property type="entry name" value="LARGE RIBOSOMAL SUBUNIT PROTEIN EL6"/>
    <property type="match status" value="1"/>
</dbReference>
<dbReference type="Pfam" id="PF01159">
    <property type="entry name" value="Ribosomal_L6e"/>
    <property type="match status" value="1"/>
</dbReference>
<comment type="caution">
    <text evidence="6">The sequence shown here is derived from an EMBL/GenBank/DDBJ whole genome shotgun (WGS) entry which is preliminary data.</text>
</comment>
<feature type="region of interest" description="Disordered" evidence="4">
    <location>
        <begin position="66"/>
        <end position="109"/>
    </location>
</feature>
<dbReference type="GO" id="GO:0000027">
    <property type="term" value="P:ribosomal large subunit assembly"/>
    <property type="evidence" value="ECO:0007669"/>
    <property type="project" value="TreeGrafter"/>
</dbReference>
<evidence type="ECO:0000313" key="6">
    <source>
        <dbReference type="EMBL" id="KAG6522219.1"/>
    </source>
</evidence>
<keyword evidence="2" id="KW-0689">Ribosomal protein</keyword>
<proteinExistence type="inferred from homology"/>
<evidence type="ECO:0000256" key="2">
    <source>
        <dbReference type="ARBA" id="ARBA00022980"/>
    </source>
</evidence>
<dbReference type="GO" id="GO:0022625">
    <property type="term" value="C:cytosolic large ribosomal subunit"/>
    <property type="evidence" value="ECO:0007669"/>
    <property type="project" value="TreeGrafter"/>
</dbReference>
<dbReference type="Pfam" id="PF03868">
    <property type="entry name" value="Ribosomal_L6e_N"/>
    <property type="match status" value="1"/>
</dbReference>
<reference evidence="6 7" key="1">
    <citation type="submission" date="2020-08" db="EMBL/GenBank/DDBJ databases">
        <title>Plant Genome Project.</title>
        <authorList>
            <person name="Zhang R.-G."/>
        </authorList>
    </citation>
    <scope>NUCLEOTIDE SEQUENCE [LARGE SCALE GENOMIC DNA]</scope>
    <source>
        <tissue evidence="6">Rhizome</tissue>
    </source>
</reference>
<feature type="domain" description="Large ribosomal subunit protein uL6 N-terminal" evidence="5">
    <location>
        <begin position="31"/>
        <end position="77"/>
    </location>
</feature>
<sequence>MLSLLVRRRRLLHHLLLPLFRPFPMAPSQPRTKSRNPLLIPGIGKFSRSKMYHKRGIWAIKAKHGGAFPRHDPKPASPEPASKKPPKFYPADDVKTPVPNRRKPKPAKLRASITPGTVLILLAGRFMGKRVVFLKQLSSGLLLITGPFTVNGVPLRRVNQSYVVATSTKIDISGVNVDKFDDKYFKKEKKERYKKSESSFFEAEQETKKLPKERKEDQKVVDTPLIKAIEAVENMRGYLGTKFTLRSGVKPHELVF</sequence>
<keyword evidence="7" id="KW-1185">Reference proteome</keyword>
<dbReference type="EMBL" id="JACMSC010000005">
    <property type="protein sequence ID" value="KAG6522219.1"/>
    <property type="molecule type" value="Genomic_DNA"/>
</dbReference>
<dbReference type="InterPro" id="IPR000915">
    <property type="entry name" value="60S_ribosomal_eL6"/>
</dbReference>
<dbReference type="Proteomes" id="UP000734854">
    <property type="component" value="Unassembled WGS sequence"/>
</dbReference>
<name>A0A8J5H7B7_ZINOF</name>
<evidence type="ECO:0000256" key="4">
    <source>
        <dbReference type="SAM" id="MobiDB-lite"/>
    </source>
</evidence>
<protein>
    <recommendedName>
        <fullName evidence="5">Large ribosomal subunit protein uL6 N-terminal domain-containing protein</fullName>
    </recommendedName>
</protein>
<dbReference type="FunFam" id="2.30.30.30:FF:000014">
    <property type="entry name" value="60S ribosomal protein L6"/>
    <property type="match status" value="1"/>
</dbReference>
<dbReference type="AlphaFoldDB" id="A0A8J5H7B7"/>
<dbReference type="InterPro" id="IPR041997">
    <property type="entry name" value="Ribosomal_eL6_KOW"/>
</dbReference>
<dbReference type="InterPro" id="IPR005568">
    <property type="entry name" value="Ribosomal_uL6_N"/>
</dbReference>
<dbReference type="GO" id="GO:0003723">
    <property type="term" value="F:RNA binding"/>
    <property type="evidence" value="ECO:0007669"/>
    <property type="project" value="TreeGrafter"/>
</dbReference>
<evidence type="ECO:0000313" key="7">
    <source>
        <dbReference type="Proteomes" id="UP000734854"/>
    </source>
</evidence>